<gene>
    <name evidence="1" type="ORF">GCM10008025_37510</name>
</gene>
<evidence type="ECO:0000313" key="1">
    <source>
        <dbReference type="EMBL" id="GGA91478.1"/>
    </source>
</evidence>
<dbReference type="EMBL" id="BMEY01000029">
    <property type="protein sequence ID" value="GGA91478.1"/>
    <property type="molecule type" value="Genomic_DNA"/>
</dbReference>
<dbReference type="AlphaFoldDB" id="A0A916SAJ8"/>
<protein>
    <recommendedName>
        <fullName evidence="3">ParB/Sulfiredoxin domain-containing protein</fullName>
    </recommendedName>
</protein>
<name>A0A916SAJ8_9BACI</name>
<accession>A0A916SAJ8</accession>
<evidence type="ECO:0000313" key="2">
    <source>
        <dbReference type="Proteomes" id="UP000613512"/>
    </source>
</evidence>
<reference evidence="1" key="1">
    <citation type="journal article" date="2014" name="Int. J. Syst. Evol. Microbiol.">
        <title>Complete genome sequence of Corynebacterium casei LMG S-19264T (=DSM 44701T), isolated from a smear-ripened cheese.</title>
        <authorList>
            <consortium name="US DOE Joint Genome Institute (JGI-PGF)"/>
            <person name="Walter F."/>
            <person name="Albersmeier A."/>
            <person name="Kalinowski J."/>
            <person name="Ruckert C."/>
        </authorList>
    </citation>
    <scope>NUCLEOTIDE SEQUENCE</scope>
    <source>
        <strain evidence="1">CGMCC 1.12408</strain>
    </source>
</reference>
<comment type="caution">
    <text evidence="1">The sequence shown here is derived from an EMBL/GenBank/DDBJ whole genome shotgun (WGS) entry which is preliminary data.</text>
</comment>
<evidence type="ECO:0008006" key="3">
    <source>
        <dbReference type="Google" id="ProtNLM"/>
    </source>
</evidence>
<dbReference type="Proteomes" id="UP000613512">
    <property type="component" value="Unassembled WGS sequence"/>
</dbReference>
<reference evidence="1" key="2">
    <citation type="submission" date="2020-09" db="EMBL/GenBank/DDBJ databases">
        <authorList>
            <person name="Sun Q."/>
            <person name="Zhou Y."/>
        </authorList>
    </citation>
    <scope>NUCLEOTIDE SEQUENCE</scope>
    <source>
        <strain evidence="1">CGMCC 1.12408</strain>
    </source>
</reference>
<proteinExistence type="predicted"/>
<organism evidence="1 2">
    <name type="scientific">Ornithinibacillus halotolerans</name>
    <dbReference type="NCBI Taxonomy" id="1274357"/>
    <lineage>
        <taxon>Bacteria</taxon>
        <taxon>Bacillati</taxon>
        <taxon>Bacillota</taxon>
        <taxon>Bacilli</taxon>
        <taxon>Bacillales</taxon>
        <taxon>Bacillaceae</taxon>
        <taxon>Ornithinibacillus</taxon>
    </lineage>
</organism>
<sequence>MKHIRNGKLLPEKEQIHVQDWFKSRFHGSINEDQLPAVDVTKTVIQAEISPDMYTIMDGNHRMEKAYGEGIPYIDSYKLTVKQILPYFIDSRGYETFVASGILK</sequence>
<keyword evidence="2" id="KW-1185">Reference proteome</keyword>
<dbReference type="RefSeq" id="WP_188386208.1">
    <property type="nucleotide sequence ID" value="NZ_BMEY01000029.1"/>
</dbReference>